<dbReference type="EMBL" id="JACKTY010000031">
    <property type="protein sequence ID" value="MCV7227931.1"/>
    <property type="molecule type" value="Genomic_DNA"/>
</dbReference>
<comment type="caution">
    <text evidence="2">The sequence shown here is derived from an EMBL/GenBank/DDBJ whole genome shotgun (WGS) entry which is preliminary data.</text>
</comment>
<protein>
    <submittedName>
        <fullName evidence="2">STAS domain-containing protein</fullName>
    </submittedName>
</protein>
<dbReference type="InterPro" id="IPR002645">
    <property type="entry name" value="STAS_dom"/>
</dbReference>
<dbReference type="Gene3D" id="3.30.750.24">
    <property type="entry name" value="STAS domain"/>
    <property type="match status" value="1"/>
</dbReference>
<organism evidence="2 3">
    <name type="scientific">Mycolicibacterium komossense</name>
    <dbReference type="NCBI Taxonomy" id="1779"/>
    <lineage>
        <taxon>Bacteria</taxon>
        <taxon>Bacillati</taxon>
        <taxon>Actinomycetota</taxon>
        <taxon>Actinomycetes</taxon>
        <taxon>Mycobacteriales</taxon>
        <taxon>Mycobacteriaceae</taxon>
        <taxon>Mycolicibacterium</taxon>
    </lineage>
</organism>
<accession>A0ABT3CEL5</accession>
<dbReference type="RefSeq" id="WP_264068976.1">
    <property type="nucleotide sequence ID" value="NZ_JACKTY010000031.1"/>
</dbReference>
<sequence>MATLLTLNTYRGADGAPTVVAEGEIDLSNVDVFTEELNNASAGTRQPMTVDLSAVKYLDSAGINVLFTYSDEVDRLHLIVHPFLMRVLTISGLSEIADVLPAEGVDREGGLG</sequence>
<dbReference type="SUPFAM" id="SSF52091">
    <property type="entry name" value="SpoIIaa-like"/>
    <property type="match status" value="1"/>
</dbReference>
<dbReference type="PROSITE" id="PS50801">
    <property type="entry name" value="STAS"/>
    <property type="match status" value="1"/>
</dbReference>
<evidence type="ECO:0000313" key="2">
    <source>
        <dbReference type="EMBL" id="MCV7227931.1"/>
    </source>
</evidence>
<dbReference type="Pfam" id="PF01740">
    <property type="entry name" value="STAS"/>
    <property type="match status" value="1"/>
</dbReference>
<name>A0ABT3CEL5_9MYCO</name>
<keyword evidence="3" id="KW-1185">Reference proteome</keyword>
<evidence type="ECO:0000313" key="3">
    <source>
        <dbReference type="Proteomes" id="UP001526201"/>
    </source>
</evidence>
<reference evidence="2 3" key="1">
    <citation type="journal article" date="2022" name="BMC Genomics">
        <title>Comparative genome analysis of mycobacteria focusing on tRNA and non-coding RNA.</title>
        <authorList>
            <person name="Behra P.R.K."/>
            <person name="Pettersson B.M.F."/>
            <person name="Ramesh M."/>
            <person name="Das S."/>
            <person name="Dasgupta S."/>
            <person name="Kirsebom L.A."/>
        </authorList>
    </citation>
    <scope>NUCLEOTIDE SEQUENCE [LARGE SCALE GENOMIC DNA]</scope>
    <source>
        <strain evidence="2 3">DSM 44078</strain>
    </source>
</reference>
<proteinExistence type="predicted"/>
<gene>
    <name evidence="2" type="ORF">H7J73_18105</name>
</gene>
<dbReference type="Proteomes" id="UP001526201">
    <property type="component" value="Unassembled WGS sequence"/>
</dbReference>
<evidence type="ECO:0000259" key="1">
    <source>
        <dbReference type="PROSITE" id="PS50801"/>
    </source>
</evidence>
<dbReference type="InterPro" id="IPR036513">
    <property type="entry name" value="STAS_dom_sf"/>
</dbReference>
<feature type="domain" description="STAS" evidence="1">
    <location>
        <begin position="14"/>
        <end position="112"/>
    </location>
</feature>
<dbReference type="CDD" id="cd07043">
    <property type="entry name" value="STAS_anti-anti-sigma_factors"/>
    <property type="match status" value="1"/>
</dbReference>